<dbReference type="RefSeq" id="WP_152661221.1">
    <property type="nucleotide sequence ID" value="NZ_CP036422.1"/>
</dbReference>
<accession>A0A5P9NHW0</accession>
<dbReference type="FunFam" id="3.40.605.10:FF:000005">
    <property type="entry name" value="Succinate-semialdehyde dehydrogenase I"/>
    <property type="match status" value="1"/>
</dbReference>
<evidence type="ECO:0000256" key="1">
    <source>
        <dbReference type="ARBA" id="ARBA00009986"/>
    </source>
</evidence>
<protein>
    <submittedName>
        <fullName evidence="6">Succinate-semialdehyde dehydrogenase</fullName>
        <ecNumber evidence="6">1.2.1.-</ecNumber>
    </submittedName>
</protein>
<sequence>MPLTLTDPSLLQNKAYIDGQWVDADDGATFDVRNPATGELITQVASVGATETARAIAAADAAMQSWKKVPAKARAQVLRKWFDLMMENQEDLAQLMTAEQGKVIAESRGEIGYGASFIEWFGEEAKRIDGDVIPGPSSDKRIVCIKQPVGVVAAITPWNFPNAMIARKAAPALAAGCSIVIKPASETPLSALAMAELAERAGVPAGVLNVVAGGASKIGAEMTSNPTVRKVTFTGSTPIGKMLVQQCATTMKKTSMELGGNAPFIVFNDADIDSAITGAMISKYRNAGQTCVCSNRLFVQDGVYDEFVAKFVKATEELTVGNGAEEGVIIGPLVTEKAMNDVDKLVQDSIAQGARVAAGGAAHAMGGSFYQPTVLTDVTSEMAVFRNEIFGPVSPVVRFSTEEEVIAMANDTEFGLASYFYTRDIGRVWRIAEALDYGIVGINEGIISNEMAPFGGMKESGSGREGSKYGIEDYVEIKYMLMGGLDQ</sequence>
<comment type="similarity">
    <text evidence="1 4">Belongs to the aldehyde dehydrogenase family.</text>
</comment>
<dbReference type="PANTHER" id="PTHR43353:SF5">
    <property type="entry name" value="SUCCINATE-SEMIALDEHYDE DEHYDROGENASE, MITOCHONDRIAL"/>
    <property type="match status" value="1"/>
</dbReference>
<dbReference type="InterPro" id="IPR016160">
    <property type="entry name" value="Ald_DH_CS_CYS"/>
</dbReference>
<evidence type="ECO:0000256" key="3">
    <source>
        <dbReference type="PROSITE-ProRule" id="PRU10007"/>
    </source>
</evidence>
<dbReference type="EMBL" id="CP036422">
    <property type="protein sequence ID" value="QFU75115.1"/>
    <property type="molecule type" value="Genomic_DNA"/>
</dbReference>
<dbReference type="AlphaFoldDB" id="A0A5P9NHW0"/>
<evidence type="ECO:0000259" key="5">
    <source>
        <dbReference type="Pfam" id="PF00171"/>
    </source>
</evidence>
<dbReference type="EC" id="1.2.1.-" evidence="6"/>
<evidence type="ECO:0000313" key="7">
    <source>
        <dbReference type="Proteomes" id="UP000326287"/>
    </source>
</evidence>
<dbReference type="PANTHER" id="PTHR43353">
    <property type="entry name" value="SUCCINATE-SEMIALDEHYDE DEHYDROGENASE, MITOCHONDRIAL"/>
    <property type="match status" value="1"/>
</dbReference>
<feature type="active site" evidence="3">
    <location>
        <position position="257"/>
    </location>
</feature>
<dbReference type="CDD" id="cd07103">
    <property type="entry name" value="ALDH_F5_SSADH_GabD"/>
    <property type="match status" value="1"/>
</dbReference>
<dbReference type="InterPro" id="IPR015590">
    <property type="entry name" value="Aldehyde_DH_dom"/>
</dbReference>
<gene>
    <name evidence="6" type="ORF">EY643_05325</name>
</gene>
<organism evidence="6 7">
    <name type="scientific">Halioglobus maricola</name>
    <dbReference type="NCBI Taxonomy" id="2601894"/>
    <lineage>
        <taxon>Bacteria</taxon>
        <taxon>Pseudomonadati</taxon>
        <taxon>Pseudomonadota</taxon>
        <taxon>Gammaproteobacteria</taxon>
        <taxon>Cellvibrionales</taxon>
        <taxon>Halieaceae</taxon>
        <taxon>Halioglobus</taxon>
    </lineage>
</organism>
<feature type="domain" description="Aldehyde dehydrogenase" evidence="5">
    <location>
        <begin position="21"/>
        <end position="479"/>
    </location>
</feature>
<reference evidence="6 7" key="1">
    <citation type="submission" date="2019-02" db="EMBL/GenBank/DDBJ databases">
        <authorList>
            <person name="Li S.-H."/>
        </authorList>
    </citation>
    <scope>NUCLEOTIDE SEQUENCE [LARGE SCALE GENOMIC DNA]</scope>
    <source>
        <strain evidence="6 7">IMCC14385</strain>
    </source>
</reference>
<evidence type="ECO:0000313" key="6">
    <source>
        <dbReference type="EMBL" id="QFU75115.1"/>
    </source>
</evidence>
<dbReference type="FunFam" id="3.40.309.10:FF:000004">
    <property type="entry name" value="Succinate-semialdehyde dehydrogenase I"/>
    <property type="match status" value="1"/>
</dbReference>
<dbReference type="InterPro" id="IPR029510">
    <property type="entry name" value="Ald_DH_CS_GLU"/>
</dbReference>
<name>A0A5P9NHW0_9GAMM</name>
<dbReference type="PROSITE" id="PS00070">
    <property type="entry name" value="ALDEHYDE_DEHYDR_CYS"/>
    <property type="match status" value="1"/>
</dbReference>
<dbReference type="Gene3D" id="3.40.605.10">
    <property type="entry name" value="Aldehyde Dehydrogenase, Chain A, domain 1"/>
    <property type="match status" value="1"/>
</dbReference>
<dbReference type="SUPFAM" id="SSF53720">
    <property type="entry name" value="ALDH-like"/>
    <property type="match status" value="1"/>
</dbReference>
<evidence type="ECO:0000256" key="4">
    <source>
        <dbReference type="RuleBase" id="RU003345"/>
    </source>
</evidence>
<dbReference type="GO" id="GO:0005829">
    <property type="term" value="C:cytosol"/>
    <property type="evidence" value="ECO:0007669"/>
    <property type="project" value="TreeGrafter"/>
</dbReference>
<keyword evidence="7" id="KW-1185">Reference proteome</keyword>
<dbReference type="InterPro" id="IPR016161">
    <property type="entry name" value="Ald_DH/histidinol_DH"/>
</dbReference>
<dbReference type="InterPro" id="IPR016162">
    <property type="entry name" value="Ald_DH_N"/>
</dbReference>
<dbReference type="Gene3D" id="3.40.309.10">
    <property type="entry name" value="Aldehyde Dehydrogenase, Chain A, domain 2"/>
    <property type="match status" value="1"/>
</dbReference>
<dbReference type="OrthoDB" id="5887723at2"/>
<evidence type="ECO:0000256" key="2">
    <source>
        <dbReference type="ARBA" id="ARBA00023002"/>
    </source>
</evidence>
<dbReference type="InterPro" id="IPR016163">
    <property type="entry name" value="Ald_DH_C"/>
</dbReference>
<dbReference type="Proteomes" id="UP000326287">
    <property type="component" value="Chromosome"/>
</dbReference>
<dbReference type="InterPro" id="IPR050740">
    <property type="entry name" value="Aldehyde_DH_Superfamily"/>
</dbReference>
<keyword evidence="2 4" id="KW-0560">Oxidoreductase</keyword>
<proteinExistence type="inferred from homology"/>
<dbReference type="PROSITE" id="PS00687">
    <property type="entry name" value="ALDEHYDE_DEHYDR_GLU"/>
    <property type="match status" value="1"/>
</dbReference>
<dbReference type="InterPro" id="IPR010102">
    <property type="entry name" value="Succ_semiAld_DH"/>
</dbReference>
<dbReference type="KEGG" id="halc:EY643_05325"/>
<dbReference type="GO" id="GO:0004777">
    <property type="term" value="F:succinate-semialdehyde dehydrogenase (NAD+) activity"/>
    <property type="evidence" value="ECO:0007669"/>
    <property type="project" value="TreeGrafter"/>
</dbReference>
<dbReference type="NCBIfam" id="TIGR01780">
    <property type="entry name" value="SSADH"/>
    <property type="match status" value="1"/>
</dbReference>
<dbReference type="Pfam" id="PF00171">
    <property type="entry name" value="Aldedh"/>
    <property type="match status" value="1"/>
</dbReference>
<dbReference type="GO" id="GO:0009450">
    <property type="term" value="P:gamma-aminobutyric acid catabolic process"/>
    <property type="evidence" value="ECO:0007669"/>
    <property type="project" value="InterPro"/>
</dbReference>